<organism evidence="1 2">
    <name type="scientific">Trifolium medium</name>
    <dbReference type="NCBI Taxonomy" id="97028"/>
    <lineage>
        <taxon>Eukaryota</taxon>
        <taxon>Viridiplantae</taxon>
        <taxon>Streptophyta</taxon>
        <taxon>Embryophyta</taxon>
        <taxon>Tracheophyta</taxon>
        <taxon>Spermatophyta</taxon>
        <taxon>Magnoliopsida</taxon>
        <taxon>eudicotyledons</taxon>
        <taxon>Gunneridae</taxon>
        <taxon>Pentapetalae</taxon>
        <taxon>rosids</taxon>
        <taxon>fabids</taxon>
        <taxon>Fabales</taxon>
        <taxon>Fabaceae</taxon>
        <taxon>Papilionoideae</taxon>
        <taxon>50 kb inversion clade</taxon>
        <taxon>NPAAA clade</taxon>
        <taxon>Hologalegina</taxon>
        <taxon>IRL clade</taxon>
        <taxon>Trifolieae</taxon>
        <taxon>Trifolium</taxon>
    </lineage>
</organism>
<feature type="non-terminal residue" evidence="1">
    <location>
        <position position="1"/>
    </location>
</feature>
<evidence type="ECO:0000313" key="2">
    <source>
        <dbReference type="Proteomes" id="UP000265520"/>
    </source>
</evidence>
<sequence length="43" mass="4886">KLAEIYVEQVVKLHGIPSSIVRIEIRGLHPDSGKVYKRLWGLS</sequence>
<dbReference type="Proteomes" id="UP000265520">
    <property type="component" value="Unassembled WGS sequence"/>
</dbReference>
<accession>A0A392VQN6</accession>
<comment type="caution">
    <text evidence="1">The sequence shown here is derived from an EMBL/GenBank/DDBJ whole genome shotgun (WGS) entry which is preliminary data.</text>
</comment>
<proteinExistence type="predicted"/>
<reference evidence="1 2" key="1">
    <citation type="journal article" date="2018" name="Front. Plant Sci.">
        <title>Red Clover (Trifolium pratense) and Zigzag Clover (T. medium) - A Picture of Genomic Similarities and Differences.</title>
        <authorList>
            <person name="Dluhosova J."/>
            <person name="Istvanek J."/>
            <person name="Nedelnik J."/>
            <person name="Repkova J."/>
        </authorList>
    </citation>
    <scope>NUCLEOTIDE SEQUENCE [LARGE SCALE GENOMIC DNA]</scope>
    <source>
        <strain evidence="2">cv. 10/8</strain>
        <tissue evidence="1">Leaf</tissue>
    </source>
</reference>
<name>A0A392VQN6_9FABA</name>
<protein>
    <submittedName>
        <fullName evidence="1">Uncharacterized protein</fullName>
    </submittedName>
</protein>
<evidence type="ECO:0000313" key="1">
    <source>
        <dbReference type="EMBL" id="MCI89015.1"/>
    </source>
</evidence>
<dbReference type="EMBL" id="LXQA011208014">
    <property type="protein sequence ID" value="MCI89015.1"/>
    <property type="molecule type" value="Genomic_DNA"/>
</dbReference>
<dbReference type="AlphaFoldDB" id="A0A392VQN6"/>
<keyword evidence="2" id="KW-1185">Reference proteome</keyword>